<evidence type="ECO:0000313" key="8">
    <source>
        <dbReference type="Proteomes" id="UP000632222"/>
    </source>
</evidence>
<name>A0ABQ2D1F8_9DEIO</name>
<dbReference type="InterPro" id="IPR044993">
    <property type="entry name" value="BXL"/>
</dbReference>
<dbReference type="Proteomes" id="UP000632222">
    <property type="component" value="Unassembled WGS sequence"/>
</dbReference>
<dbReference type="Gene3D" id="2.60.40.10">
    <property type="entry name" value="Immunoglobulins"/>
    <property type="match status" value="1"/>
</dbReference>
<comment type="similarity">
    <text evidence="1">Belongs to the glycosyl hydrolase 3 family.</text>
</comment>
<dbReference type="Pfam" id="PF14310">
    <property type="entry name" value="Fn3-like"/>
    <property type="match status" value="1"/>
</dbReference>
<evidence type="ECO:0000313" key="7">
    <source>
        <dbReference type="EMBL" id="GGJ38561.1"/>
    </source>
</evidence>
<dbReference type="InterPro" id="IPR001764">
    <property type="entry name" value="Glyco_hydro_3_N"/>
</dbReference>
<dbReference type="InterPro" id="IPR026891">
    <property type="entry name" value="Fn3-like"/>
</dbReference>
<evidence type="ECO:0000259" key="6">
    <source>
        <dbReference type="SMART" id="SM01217"/>
    </source>
</evidence>
<dbReference type="PANTHER" id="PTHR42721">
    <property type="entry name" value="SUGAR HYDROLASE-RELATED"/>
    <property type="match status" value="1"/>
</dbReference>
<protein>
    <submittedName>
        <fullName evidence="7">Glycosyl hydrolase</fullName>
    </submittedName>
</protein>
<keyword evidence="2 5" id="KW-0732">Signal</keyword>
<dbReference type="InterPro" id="IPR002772">
    <property type="entry name" value="Glyco_hydro_3_C"/>
</dbReference>
<dbReference type="InterPro" id="IPR013783">
    <property type="entry name" value="Ig-like_fold"/>
</dbReference>
<dbReference type="PRINTS" id="PR00133">
    <property type="entry name" value="GLHYDRLASE3"/>
</dbReference>
<sequence>MNIRMALSLLTFCLLPPALAADPLYLNPEAPLKERVTDLISHLSLQEKVSQLMDQAPPVFNDVLDIPGYGWWNEALHGVARNGLATVFPQAIALAATWDEKLMHQVADAISDEARAKYQIAKLNYDTTRYQGLTFFSPNINIFRDPRWGRGHETYGEDPYLTGKMAVQFIKGMQGDDPRYLKTVATAKHFAVHSGPEGLRHSFDARVSLHDLYDTYLPQFEMTVKEGKVESVMSAYNRLNGVPASASPFLLTDLLRNKWGFQGYVVTDCWALYDLFNGHQYSKNIAEAVAASIKAGVDLECADAFRTGIPQALQQGLLTEKDLDTALERLFTARFKLGMFDPKDRVPYNQIPYSVVDSAENRQLARLAAQKSLVLLKNQNNLLPISSAVKSIAVIGPTASDEDVLLGNYNGTPSESTTLLEGLQEAAQEKGIKLSYSKGSPILGSENPYLPEALQQAKDADLVVLVLGITPHQEGEENESPDNPSGDRKDIRLPQVQEDLLKAVIETGKPVALVLTGGSAQAISYAREKAGAILVSWYSGEEGGHAVADVLFGKSNPAGRLPITFYSGLQDLPDFNDYAIQGRTYRYYQGKPLWGFGYGLSYSSFGYSALALSSKTLSASDGLKVTVQVKNTSQRDGEEVSQLYIRPRNAPAGSPRQWLAGFARTPLKAGESQQLQFQLGLRELGLVNEQGERLMVPGTYDVFVGGSQPSEADFSGQQATFVIR</sequence>
<feature type="chain" id="PRO_5046181838" evidence="5">
    <location>
        <begin position="21"/>
        <end position="724"/>
    </location>
</feature>
<feature type="region of interest" description="Disordered" evidence="4">
    <location>
        <begin position="471"/>
        <end position="490"/>
    </location>
</feature>
<dbReference type="GO" id="GO:0016787">
    <property type="term" value="F:hydrolase activity"/>
    <property type="evidence" value="ECO:0007669"/>
    <property type="project" value="UniProtKB-KW"/>
</dbReference>
<organism evidence="7 8">
    <name type="scientific">Deinococcus roseus</name>
    <dbReference type="NCBI Taxonomy" id="392414"/>
    <lineage>
        <taxon>Bacteria</taxon>
        <taxon>Thermotogati</taxon>
        <taxon>Deinococcota</taxon>
        <taxon>Deinococci</taxon>
        <taxon>Deinococcales</taxon>
        <taxon>Deinococcaceae</taxon>
        <taxon>Deinococcus</taxon>
    </lineage>
</organism>
<evidence type="ECO:0000256" key="4">
    <source>
        <dbReference type="SAM" id="MobiDB-lite"/>
    </source>
</evidence>
<comment type="caution">
    <text evidence="7">The sequence shown here is derived from an EMBL/GenBank/DDBJ whole genome shotgun (WGS) entry which is preliminary data.</text>
</comment>
<dbReference type="SMART" id="SM01217">
    <property type="entry name" value="Fn3_like"/>
    <property type="match status" value="1"/>
</dbReference>
<evidence type="ECO:0000256" key="3">
    <source>
        <dbReference type="ARBA" id="ARBA00022801"/>
    </source>
</evidence>
<dbReference type="Pfam" id="PF00933">
    <property type="entry name" value="Glyco_hydro_3"/>
    <property type="match status" value="1"/>
</dbReference>
<keyword evidence="8" id="KW-1185">Reference proteome</keyword>
<dbReference type="Gene3D" id="3.20.20.300">
    <property type="entry name" value="Glycoside hydrolase, family 3, N-terminal domain"/>
    <property type="match status" value="1"/>
</dbReference>
<dbReference type="SUPFAM" id="SSF52279">
    <property type="entry name" value="Beta-D-glucan exohydrolase, C-terminal domain"/>
    <property type="match status" value="1"/>
</dbReference>
<dbReference type="InterPro" id="IPR017853">
    <property type="entry name" value="GH"/>
</dbReference>
<evidence type="ECO:0000256" key="5">
    <source>
        <dbReference type="SAM" id="SignalP"/>
    </source>
</evidence>
<dbReference type="Gene3D" id="3.40.50.1700">
    <property type="entry name" value="Glycoside hydrolase family 3 C-terminal domain"/>
    <property type="match status" value="1"/>
</dbReference>
<proteinExistence type="inferred from homology"/>
<dbReference type="Pfam" id="PF01915">
    <property type="entry name" value="Glyco_hydro_3_C"/>
    <property type="match status" value="1"/>
</dbReference>
<dbReference type="SUPFAM" id="SSF51445">
    <property type="entry name" value="(Trans)glycosidases"/>
    <property type="match status" value="1"/>
</dbReference>
<reference evidence="8" key="1">
    <citation type="journal article" date="2019" name="Int. J. Syst. Evol. Microbiol.">
        <title>The Global Catalogue of Microorganisms (GCM) 10K type strain sequencing project: providing services to taxonomists for standard genome sequencing and annotation.</title>
        <authorList>
            <consortium name="The Broad Institute Genomics Platform"/>
            <consortium name="The Broad Institute Genome Sequencing Center for Infectious Disease"/>
            <person name="Wu L."/>
            <person name="Ma J."/>
        </authorList>
    </citation>
    <scope>NUCLEOTIDE SEQUENCE [LARGE SCALE GENOMIC DNA]</scope>
    <source>
        <strain evidence="8">JCM 14370</strain>
    </source>
</reference>
<dbReference type="PANTHER" id="PTHR42721:SF3">
    <property type="entry name" value="BETA-D-XYLOSIDASE 5-RELATED"/>
    <property type="match status" value="1"/>
</dbReference>
<gene>
    <name evidence="7" type="ORF">GCM10008938_25850</name>
</gene>
<keyword evidence="3 7" id="KW-0378">Hydrolase</keyword>
<feature type="domain" description="Fibronectin type III-like" evidence="6">
    <location>
        <begin position="639"/>
        <end position="708"/>
    </location>
</feature>
<accession>A0ABQ2D1F8</accession>
<feature type="signal peptide" evidence="5">
    <location>
        <begin position="1"/>
        <end position="20"/>
    </location>
</feature>
<evidence type="ECO:0000256" key="2">
    <source>
        <dbReference type="ARBA" id="ARBA00022729"/>
    </source>
</evidence>
<evidence type="ECO:0000256" key="1">
    <source>
        <dbReference type="ARBA" id="ARBA00005336"/>
    </source>
</evidence>
<dbReference type="RefSeq" id="WP_229684780.1">
    <property type="nucleotide sequence ID" value="NZ_BMOD01000009.1"/>
</dbReference>
<dbReference type="InterPro" id="IPR036962">
    <property type="entry name" value="Glyco_hydro_3_N_sf"/>
</dbReference>
<dbReference type="InterPro" id="IPR036881">
    <property type="entry name" value="Glyco_hydro_3_C_sf"/>
</dbReference>
<dbReference type="EMBL" id="BMOD01000009">
    <property type="protein sequence ID" value="GGJ38561.1"/>
    <property type="molecule type" value="Genomic_DNA"/>
</dbReference>